<feature type="region of interest" description="Disordered" evidence="3">
    <location>
        <begin position="59"/>
        <end position="292"/>
    </location>
</feature>
<feature type="compositionally biased region" description="Low complexity" evidence="3">
    <location>
        <begin position="250"/>
        <end position="284"/>
    </location>
</feature>
<feature type="compositionally biased region" description="Basic residues" evidence="3">
    <location>
        <begin position="202"/>
        <end position="217"/>
    </location>
</feature>
<dbReference type="InterPro" id="IPR050302">
    <property type="entry name" value="Rab_GAP_TBC_domain"/>
</dbReference>
<keyword evidence="2" id="KW-0175">Coiled coil</keyword>
<name>A0AAD7V1B1_9FUNG</name>
<accession>A0AAD7V1B1</accession>
<sequence>MPHSPTLAAVDANDSHLGNTDQECFSLCEYDLDVVDDALNNPTRGEYRDHFGFHIQVKTDDEDEASSSSEDSDSDLSDQEDGIAQQHHHHQGTTTNNNNNDSNSNNSRRPPRRLQPTHSTTTSSEEDDASVDTAMTTPTMLKHPFPLPTTATTMDTPRRCRSSTVAESLQEQVEEEDDDDKEENEYDNENEQSLSSNTTMKTPKRRRAATVVRHKPLPPRPLEDEPETTTTTTSSQGSNLARTRSESGKSFHSFSFFKRTDSLSSRSSHSSTSTSTSRPLERPSQAFQERQSKRMSGLIRGTQPPAAAASCTSAAAGAAGAVTSPSSSANPKRFSYAGGTTSSSSSSYYDMIRSKLGGGNSNGGGGGGRYSEDQHHQLRESMRHLALKEETKECLNQVTLSDPDKEFWEAFIQDTDHVIKSQLDNVRQHMVAGGIPLSVRGHLWQLLSKSRNMCELETEYRELLKRVSPHEKSIRRDLARNFPATAFFQHPVTEGLDSIFHVIKAYSLFDQQVGYNKQLFYLVACLVSNMPDENAFSVLVKLMSQYSLRPQYTLQQPELLHERLYQFNHLLQQMLPQVHEHLEKQHVQPSMYASQWFLTFFAFRGPLHLACRVLDVVLIEGAQMMLRFALTLVFRNQEAILALDDFESLIHFLNNTIYDDYKDDVNDFIQDAYHLDIAPKLLARLTKQYANEAARDAKIQSQEEQLRRANAEVTNQLRRLEKSYQSLEKDHHEVASQVIDAKMHVARMDDENEQLRRQLAQSRGDLEKFKMTAPVVDNLMRENAHLKQQNDQLTTRLADLETMLVNLKIKHAETESAYDDVQQKLQACGGGVPINQY</sequence>
<dbReference type="GO" id="GO:0005096">
    <property type="term" value="F:GTPase activator activity"/>
    <property type="evidence" value="ECO:0007669"/>
    <property type="project" value="UniProtKB-KW"/>
</dbReference>
<evidence type="ECO:0000256" key="1">
    <source>
        <dbReference type="ARBA" id="ARBA00022468"/>
    </source>
</evidence>
<feature type="compositionally biased region" description="Acidic residues" evidence="3">
    <location>
        <begin position="60"/>
        <end position="81"/>
    </location>
</feature>
<dbReference type="SMART" id="SM00164">
    <property type="entry name" value="TBC"/>
    <property type="match status" value="1"/>
</dbReference>
<dbReference type="PANTHER" id="PTHR47219">
    <property type="entry name" value="RAB GTPASE-ACTIVATING PROTEIN 1-LIKE"/>
    <property type="match status" value="1"/>
</dbReference>
<dbReference type="SUPFAM" id="SSF47923">
    <property type="entry name" value="Ypt/Rab-GAP domain of gyp1p"/>
    <property type="match status" value="2"/>
</dbReference>
<dbReference type="Gene3D" id="1.10.8.270">
    <property type="entry name" value="putative rabgap domain of human tbc1 domain family member 14 like domains"/>
    <property type="match status" value="1"/>
</dbReference>
<feature type="compositionally biased region" description="Low complexity" evidence="3">
    <location>
        <begin position="93"/>
        <end position="107"/>
    </location>
</feature>
<dbReference type="FunFam" id="1.10.472.80:FF:000027">
    <property type="entry name" value="GTPase activating protein (Evi5)"/>
    <property type="match status" value="1"/>
</dbReference>
<organism evidence="5 6">
    <name type="scientific">Lichtheimia ornata</name>
    <dbReference type="NCBI Taxonomy" id="688661"/>
    <lineage>
        <taxon>Eukaryota</taxon>
        <taxon>Fungi</taxon>
        <taxon>Fungi incertae sedis</taxon>
        <taxon>Mucoromycota</taxon>
        <taxon>Mucoromycotina</taxon>
        <taxon>Mucoromycetes</taxon>
        <taxon>Mucorales</taxon>
        <taxon>Lichtheimiaceae</taxon>
        <taxon>Lichtheimia</taxon>
    </lineage>
</organism>
<dbReference type="PROSITE" id="PS50086">
    <property type="entry name" value="TBC_RABGAP"/>
    <property type="match status" value="1"/>
</dbReference>
<keyword evidence="6" id="KW-1185">Reference proteome</keyword>
<dbReference type="InterPro" id="IPR000195">
    <property type="entry name" value="Rab-GAP-TBC_dom"/>
</dbReference>
<dbReference type="Pfam" id="PF23436">
    <property type="entry name" value="RabGap-TBC_2"/>
    <property type="match status" value="1"/>
</dbReference>
<dbReference type="PANTHER" id="PTHR47219:SF9">
    <property type="entry name" value="GTPASE ACTIVATING PROTEIN AND CENTROSOME-ASSOCIATED, ISOFORM B"/>
    <property type="match status" value="1"/>
</dbReference>
<dbReference type="GeneID" id="83214195"/>
<dbReference type="Gene3D" id="1.10.472.80">
    <property type="entry name" value="Ypt/Rab-GAP domain of gyp1p, domain 3"/>
    <property type="match status" value="1"/>
</dbReference>
<evidence type="ECO:0000259" key="4">
    <source>
        <dbReference type="PROSITE" id="PS50086"/>
    </source>
</evidence>
<feature type="domain" description="Rab-GAP TBC" evidence="4">
    <location>
        <begin position="434"/>
        <end position="621"/>
    </location>
</feature>
<evidence type="ECO:0000313" key="5">
    <source>
        <dbReference type="EMBL" id="KAJ8657483.1"/>
    </source>
</evidence>
<evidence type="ECO:0000256" key="3">
    <source>
        <dbReference type="SAM" id="MobiDB-lite"/>
    </source>
</evidence>
<comment type="caution">
    <text evidence="5">The sequence shown here is derived from an EMBL/GenBank/DDBJ whole genome shotgun (WGS) entry which is preliminary data.</text>
</comment>
<dbReference type="FunFam" id="1.10.8.270:FF:000001">
    <property type="entry name" value="TBC1 domain family member 1"/>
    <property type="match status" value="1"/>
</dbReference>
<reference evidence="5 6" key="1">
    <citation type="submission" date="2023-03" db="EMBL/GenBank/DDBJ databases">
        <title>Genome sequence of Lichtheimia ornata CBS 291.66.</title>
        <authorList>
            <person name="Mohabir J.T."/>
            <person name="Shea T.P."/>
            <person name="Kurbessoian T."/>
            <person name="Berby B."/>
            <person name="Fontaine J."/>
            <person name="Livny J."/>
            <person name="Gnirke A."/>
            <person name="Stajich J.E."/>
            <person name="Cuomo C.A."/>
        </authorList>
    </citation>
    <scope>NUCLEOTIDE SEQUENCE [LARGE SCALE GENOMIC DNA]</scope>
    <source>
        <strain evidence="5">CBS 291.66</strain>
    </source>
</reference>
<dbReference type="InterPro" id="IPR035969">
    <property type="entry name" value="Rab-GAP_TBC_sf"/>
</dbReference>
<protein>
    <recommendedName>
        <fullName evidence="4">Rab-GAP TBC domain-containing protein</fullName>
    </recommendedName>
</protein>
<dbReference type="Gene3D" id="1.10.10.750">
    <property type="entry name" value="Ypt/Rab-GAP domain of gyp1p, domain 1"/>
    <property type="match status" value="1"/>
</dbReference>
<keyword evidence="1" id="KW-0343">GTPase activation</keyword>
<dbReference type="Proteomes" id="UP001234581">
    <property type="component" value="Unassembled WGS sequence"/>
</dbReference>
<feature type="compositionally biased region" description="Acidic residues" evidence="3">
    <location>
        <begin position="172"/>
        <end position="190"/>
    </location>
</feature>
<feature type="region of interest" description="Disordered" evidence="3">
    <location>
        <begin position="321"/>
        <end position="345"/>
    </location>
</feature>
<dbReference type="GO" id="GO:0031267">
    <property type="term" value="F:small GTPase binding"/>
    <property type="evidence" value="ECO:0007669"/>
    <property type="project" value="TreeGrafter"/>
</dbReference>
<dbReference type="Gene3D" id="1.10.287.1490">
    <property type="match status" value="1"/>
</dbReference>
<evidence type="ECO:0000313" key="6">
    <source>
        <dbReference type="Proteomes" id="UP001234581"/>
    </source>
</evidence>
<proteinExistence type="predicted"/>
<dbReference type="AlphaFoldDB" id="A0AAD7V1B1"/>
<dbReference type="EMBL" id="JARTCD010000031">
    <property type="protein sequence ID" value="KAJ8657483.1"/>
    <property type="molecule type" value="Genomic_DNA"/>
</dbReference>
<feature type="coiled-coil region" evidence="2">
    <location>
        <begin position="699"/>
        <end position="824"/>
    </location>
</feature>
<evidence type="ECO:0000256" key="2">
    <source>
        <dbReference type="SAM" id="Coils"/>
    </source>
</evidence>
<dbReference type="RefSeq" id="XP_058342396.1">
    <property type="nucleotide sequence ID" value="XM_058486810.1"/>
</dbReference>
<gene>
    <name evidence="5" type="ORF">O0I10_006785</name>
</gene>